<organism evidence="1">
    <name type="scientific">bioreactor metagenome</name>
    <dbReference type="NCBI Taxonomy" id="1076179"/>
    <lineage>
        <taxon>unclassified sequences</taxon>
        <taxon>metagenomes</taxon>
        <taxon>ecological metagenomes</taxon>
    </lineage>
</organism>
<gene>
    <name evidence="1" type="ORF">SDC9_193548</name>
</gene>
<proteinExistence type="predicted"/>
<sequence>MKAENFENALDELIWLIALLANQSILIHNFQHPEDKRDPLTEETIELLTSPLELSAYKDAIMESMFKGTKRFVESESEQEKNASAG</sequence>
<accession>A0A645I6E9</accession>
<protein>
    <submittedName>
        <fullName evidence="1">Uncharacterized protein</fullName>
    </submittedName>
</protein>
<dbReference type="AlphaFoldDB" id="A0A645I6E9"/>
<reference evidence="1" key="1">
    <citation type="submission" date="2019-08" db="EMBL/GenBank/DDBJ databases">
        <authorList>
            <person name="Kucharzyk K."/>
            <person name="Murdoch R.W."/>
            <person name="Higgins S."/>
            <person name="Loffler F."/>
        </authorList>
    </citation>
    <scope>NUCLEOTIDE SEQUENCE</scope>
</reference>
<comment type="caution">
    <text evidence="1">The sequence shown here is derived from an EMBL/GenBank/DDBJ whole genome shotgun (WGS) entry which is preliminary data.</text>
</comment>
<name>A0A645I6E9_9ZZZZ</name>
<dbReference type="EMBL" id="VSSQ01106239">
    <property type="protein sequence ID" value="MPN45969.1"/>
    <property type="molecule type" value="Genomic_DNA"/>
</dbReference>
<evidence type="ECO:0000313" key="1">
    <source>
        <dbReference type="EMBL" id="MPN45969.1"/>
    </source>
</evidence>